<evidence type="ECO:0000256" key="2">
    <source>
        <dbReference type="ARBA" id="ARBA00022617"/>
    </source>
</evidence>
<evidence type="ECO:0000256" key="6">
    <source>
        <dbReference type="ARBA" id="ARBA00038357"/>
    </source>
</evidence>
<evidence type="ECO:0000256" key="5">
    <source>
        <dbReference type="ARBA" id="ARBA00023004"/>
    </source>
</evidence>
<evidence type="ECO:0000313" key="8">
    <source>
        <dbReference type="EMBL" id="KZS95279.1"/>
    </source>
</evidence>
<evidence type="ECO:0000259" key="7">
    <source>
        <dbReference type="SMART" id="SM01117"/>
    </source>
</evidence>
<evidence type="ECO:0000256" key="1">
    <source>
        <dbReference type="ARBA" id="ARBA00004240"/>
    </source>
</evidence>
<organism evidence="8 9">
    <name type="scientific">Sistotremastrum niveocremeum HHB9708</name>
    <dbReference type="NCBI Taxonomy" id="1314777"/>
    <lineage>
        <taxon>Eukaryota</taxon>
        <taxon>Fungi</taxon>
        <taxon>Dikarya</taxon>
        <taxon>Basidiomycota</taxon>
        <taxon>Agaricomycotina</taxon>
        <taxon>Agaricomycetes</taxon>
        <taxon>Sistotremastrales</taxon>
        <taxon>Sistotremastraceae</taxon>
        <taxon>Sertulicium</taxon>
        <taxon>Sertulicium niveocremeum</taxon>
    </lineage>
</organism>
<dbReference type="STRING" id="1314777.A0A164WR53"/>
<dbReference type="Proteomes" id="UP000076722">
    <property type="component" value="Unassembled WGS sequence"/>
</dbReference>
<keyword evidence="4" id="KW-0256">Endoplasmic reticulum</keyword>
<dbReference type="InterPro" id="IPR001199">
    <property type="entry name" value="Cyt_B5-like_heme/steroid-bd"/>
</dbReference>
<keyword evidence="3" id="KW-0479">Metal-binding</keyword>
<evidence type="ECO:0000313" key="9">
    <source>
        <dbReference type="Proteomes" id="UP000076722"/>
    </source>
</evidence>
<dbReference type="AlphaFoldDB" id="A0A164WR53"/>
<dbReference type="SMART" id="SM01117">
    <property type="entry name" value="Cyt-b5"/>
    <property type="match status" value="1"/>
</dbReference>
<protein>
    <submittedName>
        <fullName evidence="8">Cytochrome b5</fullName>
    </submittedName>
</protein>
<proteinExistence type="inferred from homology"/>
<comment type="subcellular location">
    <subcellularLocation>
        <location evidence="1">Endoplasmic reticulum</location>
    </subcellularLocation>
</comment>
<keyword evidence="2" id="KW-0349">Heme</keyword>
<sequence>MSFDLSLPLNTLFAGLILWQLRSIIFPVTTITDLPPNEWNESEGGAYSWMPEKHPEVVLWKRYTPQTLRKYDGVDPEGKGRILLAIKGTVFDVTQGKSFYGPDGMYGNFAGRDASRGMAKQSFDSEMLTPIDQPLDKLTDLTSDEIDNMNGWIEHFAHKYIICGELVENGQD</sequence>
<accession>A0A164WR53</accession>
<keyword evidence="5" id="KW-0408">Iron</keyword>
<dbReference type="GO" id="GO:0020037">
    <property type="term" value="F:heme binding"/>
    <property type="evidence" value="ECO:0007669"/>
    <property type="project" value="UniProtKB-ARBA"/>
</dbReference>
<dbReference type="FunFam" id="3.10.120.10:FF:000003">
    <property type="entry name" value="membrane-associated progesterone receptor component 1"/>
    <property type="match status" value="1"/>
</dbReference>
<dbReference type="OrthoDB" id="547796at2759"/>
<dbReference type="Pfam" id="PF00173">
    <property type="entry name" value="Cyt-b5"/>
    <property type="match status" value="1"/>
</dbReference>
<name>A0A164WR53_9AGAM</name>
<dbReference type="PANTHER" id="PTHR10281">
    <property type="entry name" value="MEMBRANE-ASSOCIATED PROGESTERONE RECEPTOR COMPONENT-RELATED"/>
    <property type="match status" value="1"/>
</dbReference>
<comment type="similarity">
    <text evidence="6">Belongs to the cytochrome b5 family. MAPR subfamily.</text>
</comment>
<dbReference type="GO" id="GO:0005783">
    <property type="term" value="C:endoplasmic reticulum"/>
    <property type="evidence" value="ECO:0007669"/>
    <property type="project" value="UniProtKB-SubCell"/>
</dbReference>
<dbReference type="PANTHER" id="PTHR10281:SF72">
    <property type="entry name" value="NEUDESIN"/>
    <property type="match status" value="1"/>
</dbReference>
<dbReference type="GO" id="GO:0046872">
    <property type="term" value="F:metal ion binding"/>
    <property type="evidence" value="ECO:0007669"/>
    <property type="project" value="UniProtKB-KW"/>
</dbReference>
<dbReference type="EMBL" id="KV419402">
    <property type="protein sequence ID" value="KZS95279.1"/>
    <property type="molecule type" value="Genomic_DNA"/>
</dbReference>
<dbReference type="GO" id="GO:0016020">
    <property type="term" value="C:membrane"/>
    <property type="evidence" value="ECO:0007669"/>
    <property type="project" value="TreeGrafter"/>
</dbReference>
<dbReference type="InterPro" id="IPR050577">
    <property type="entry name" value="MAPR/NEUFC/NENF-like"/>
</dbReference>
<dbReference type="InterPro" id="IPR036400">
    <property type="entry name" value="Cyt_B5-like_heme/steroid_sf"/>
</dbReference>
<evidence type="ECO:0000256" key="4">
    <source>
        <dbReference type="ARBA" id="ARBA00022824"/>
    </source>
</evidence>
<dbReference type="SUPFAM" id="SSF55856">
    <property type="entry name" value="Cytochrome b5-like heme/steroid binding domain"/>
    <property type="match status" value="1"/>
</dbReference>
<feature type="domain" description="Cytochrome b5 heme-binding" evidence="7">
    <location>
        <begin position="63"/>
        <end position="167"/>
    </location>
</feature>
<gene>
    <name evidence="8" type="ORF">SISNIDRAFT_452644</name>
</gene>
<reference evidence="8 9" key="1">
    <citation type="journal article" date="2016" name="Mol. Biol. Evol.">
        <title>Comparative Genomics of Early-Diverging Mushroom-Forming Fungi Provides Insights into the Origins of Lignocellulose Decay Capabilities.</title>
        <authorList>
            <person name="Nagy L.G."/>
            <person name="Riley R."/>
            <person name="Tritt A."/>
            <person name="Adam C."/>
            <person name="Daum C."/>
            <person name="Floudas D."/>
            <person name="Sun H."/>
            <person name="Yadav J.S."/>
            <person name="Pangilinan J."/>
            <person name="Larsson K.H."/>
            <person name="Matsuura K."/>
            <person name="Barry K."/>
            <person name="Labutti K."/>
            <person name="Kuo R."/>
            <person name="Ohm R.A."/>
            <person name="Bhattacharya S.S."/>
            <person name="Shirouzu T."/>
            <person name="Yoshinaga Y."/>
            <person name="Martin F.M."/>
            <person name="Grigoriev I.V."/>
            <person name="Hibbett D.S."/>
        </authorList>
    </citation>
    <scope>NUCLEOTIDE SEQUENCE [LARGE SCALE GENOMIC DNA]</scope>
    <source>
        <strain evidence="8 9">HHB9708</strain>
    </source>
</reference>
<keyword evidence="9" id="KW-1185">Reference proteome</keyword>
<evidence type="ECO:0000256" key="3">
    <source>
        <dbReference type="ARBA" id="ARBA00022723"/>
    </source>
</evidence>
<dbReference type="Gene3D" id="3.10.120.10">
    <property type="entry name" value="Cytochrome b5-like heme/steroid binding domain"/>
    <property type="match status" value="1"/>
</dbReference>